<dbReference type="SUPFAM" id="SSF47384">
    <property type="entry name" value="Homodimeric domain of signal transducing histidine kinase"/>
    <property type="match status" value="1"/>
</dbReference>
<dbReference type="PANTHER" id="PTHR43711">
    <property type="entry name" value="TWO-COMPONENT HISTIDINE KINASE"/>
    <property type="match status" value="1"/>
</dbReference>
<dbReference type="AlphaFoldDB" id="C8VW73"/>
<evidence type="ECO:0000259" key="13">
    <source>
        <dbReference type="PROSITE" id="PS50109"/>
    </source>
</evidence>
<accession>C8VW73</accession>
<keyword evidence="7" id="KW-0547">Nucleotide-binding</keyword>
<dbReference type="EC" id="2.7.13.3" evidence="3"/>
<keyword evidence="11 12" id="KW-0472">Membrane</keyword>
<evidence type="ECO:0000256" key="1">
    <source>
        <dbReference type="ARBA" id="ARBA00000085"/>
    </source>
</evidence>
<dbReference type="SUPFAM" id="SSF55874">
    <property type="entry name" value="ATPase domain of HSP90 chaperone/DNA topoisomerase II/histidine kinase"/>
    <property type="match status" value="1"/>
</dbReference>
<dbReference type="Pfam" id="PF17159">
    <property type="entry name" value="MASE3"/>
    <property type="match status" value="1"/>
</dbReference>
<feature type="transmembrane region" description="Helical" evidence="12">
    <location>
        <begin position="217"/>
        <end position="236"/>
    </location>
</feature>
<dbReference type="InterPro" id="IPR004358">
    <property type="entry name" value="Sig_transdc_His_kin-like_C"/>
</dbReference>
<keyword evidence="10" id="KW-0902">Two-component regulatory system</keyword>
<keyword evidence="15" id="KW-1185">Reference proteome</keyword>
<comment type="catalytic activity">
    <reaction evidence="1">
        <text>ATP + protein L-histidine = ADP + protein N-phospho-L-histidine.</text>
        <dbReference type="EC" id="2.7.13.3"/>
    </reaction>
</comment>
<dbReference type="RefSeq" id="WP_015757137.1">
    <property type="nucleotide sequence ID" value="NC_013216.1"/>
</dbReference>
<dbReference type="Pfam" id="PF02518">
    <property type="entry name" value="HATPase_c"/>
    <property type="match status" value="1"/>
</dbReference>
<protein>
    <recommendedName>
        <fullName evidence="3">histidine kinase</fullName>
        <ecNumber evidence="3">2.7.13.3</ecNumber>
    </recommendedName>
</protein>
<feature type="transmembrane region" description="Helical" evidence="12">
    <location>
        <begin position="150"/>
        <end position="170"/>
    </location>
</feature>
<dbReference type="EMBL" id="CP001720">
    <property type="protein sequence ID" value="ACV62425.1"/>
    <property type="molecule type" value="Genomic_DNA"/>
</dbReference>
<keyword evidence="5" id="KW-0597">Phosphoprotein</keyword>
<evidence type="ECO:0000256" key="10">
    <source>
        <dbReference type="ARBA" id="ARBA00023012"/>
    </source>
</evidence>
<organism evidence="14 15">
    <name type="scientific">Desulfofarcimen acetoxidans (strain ATCC 49208 / DSM 771 / KCTC 5769 / VKM B-1644 / 5575)</name>
    <name type="common">Desulfotomaculum acetoxidans</name>
    <dbReference type="NCBI Taxonomy" id="485916"/>
    <lineage>
        <taxon>Bacteria</taxon>
        <taxon>Bacillati</taxon>
        <taxon>Bacillota</taxon>
        <taxon>Clostridia</taxon>
        <taxon>Eubacteriales</taxon>
        <taxon>Peptococcaceae</taxon>
        <taxon>Desulfofarcimen</taxon>
    </lineage>
</organism>
<evidence type="ECO:0000256" key="4">
    <source>
        <dbReference type="ARBA" id="ARBA00022475"/>
    </source>
</evidence>
<dbReference type="GO" id="GO:0005524">
    <property type="term" value="F:ATP binding"/>
    <property type="evidence" value="ECO:0007669"/>
    <property type="project" value="UniProtKB-KW"/>
</dbReference>
<evidence type="ECO:0000256" key="5">
    <source>
        <dbReference type="ARBA" id="ARBA00022553"/>
    </source>
</evidence>
<keyword evidence="8 14" id="KW-0418">Kinase</keyword>
<dbReference type="Gene3D" id="3.30.565.10">
    <property type="entry name" value="Histidine kinase-like ATPase, C-terminal domain"/>
    <property type="match status" value="1"/>
</dbReference>
<dbReference type="HOGENOM" id="CLU_000445_114_64_9"/>
<dbReference type="SMART" id="SM00387">
    <property type="entry name" value="HATPase_c"/>
    <property type="match status" value="1"/>
</dbReference>
<evidence type="ECO:0000256" key="9">
    <source>
        <dbReference type="ARBA" id="ARBA00022840"/>
    </source>
</evidence>
<evidence type="ECO:0000256" key="2">
    <source>
        <dbReference type="ARBA" id="ARBA00004236"/>
    </source>
</evidence>
<evidence type="ECO:0000256" key="8">
    <source>
        <dbReference type="ARBA" id="ARBA00022777"/>
    </source>
</evidence>
<dbReference type="GO" id="GO:0000155">
    <property type="term" value="F:phosphorelay sensor kinase activity"/>
    <property type="evidence" value="ECO:0007669"/>
    <property type="project" value="InterPro"/>
</dbReference>
<dbReference type="Proteomes" id="UP000002217">
    <property type="component" value="Chromosome"/>
</dbReference>
<dbReference type="PRINTS" id="PR00344">
    <property type="entry name" value="BCTRLSENSOR"/>
</dbReference>
<dbReference type="Gene3D" id="1.10.287.130">
    <property type="match status" value="1"/>
</dbReference>
<keyword evidence="12" id="KW-0812">Transmembrane</keyword>
<dbReference type="InterPro" id="IPR036097">
    <property type="entry name" value="HisK_dim/P_sf"/>
</dbReference>
<feature type="transmembrane region" description="Helical" evidence="12">
    <location>
        <begin position="120"/>
        <end position="138"/>
    </location>
</feature>
<feature type="transmembrane region" description="Helical" evidence="12">
    <location>
        <begin position="46"/>
        <end position="70"/>
    </location>
</feature>
<keyword evidence="9" id="KW-0067">ATP-binding</keyword>
<evidence type="ECO:0000256" key="6">
    <source>
        <dbReference type="ARBA" id="ARBA00022679"/>
    </source>
</evidence>
<dbReference type="eggNOG" id="COG2205">
    <property type="taxonomic scope" value="Bacteria"/>
</dbReference>
<feature type="transmembrane region" description="Helical" evidence="12">
    <location>
        <begin position="190"/>
        <end position="208"/>
    </location>
</feature>
<dbReference type="InterPro" id="IPR003594">
    <property type="entry name" value="HATPase_dom"/>
</dbReference>
<feature type="transmembrane region" description="Helical" evidence="12">
    <location>
        <begin position="82"/>
        <end position="100"/>
    </location>
</feature>
<evidence type="ECO:0000256" key="11">
    <source>
        <dbReference type="ARBA" id="ARBA00023136"/>
    </source>
</evidence>
<proteinExistence type="predicted"/>
<dbReference type="InterPro" id="IPR033425">
    <property type="entry name" value="MASE3"/>
</dbReference>
<dbReference type="InterPro" id="IPR005467">
    <property type="entry name" value="His_kinase_dom"/>
</dbReference>
<dbReference type="CDD" id="cd16922">
    <property type="entry name" value="HATPase_EvgS-ArcB-TorS-like"/>
    <property type="match status" value="1"/>
</dbReference>
<dbReference type="FunFam" id="3.30.565.10:FF:000023">
    <property type="entry name" value="PAS domain-containing sensor histidine kinase"/>
    <property type="match status" value="1"/>
</dbReference>
<dbReference type="STRING" id="485916.Dtox_1564"/>
<feature type="transmembrane region" description="Helical" evidence="12">
    <location>
        <begin position="242"/>
        <end position="262"/>
    </location>
</feature>
<dbReference type="CDD" id="cd00082">
    <property type="entry name" value="HisKA"/>
    <property type="match status" value="1"/>
</dbReference>
<dbReference type="PANTHER" id="PTHR43711:SF31">
    <property type="entry name" value="HISTIDINE KINASE"/>
    <property type="match status" value="1"/>
</dbReference>
<keyword evidence="6" id="KW-0808">Transferase</keyword>
<dbReference type="KEGG" id="dae:Dtox_1564"/>
<comment type="subcellular location">
    <subcellularLocation>
        <location evidence="2">Cell membrane</location>
    </subcellularLocation>
</comment>
<dbReference type="InterPro" id="IPR003661">
    <property type="entry name" value="HisK_dim/P_dom"/>
</dbReference>
<dbReference type="GO" id="GO:0005886">
    <property type="term" value="C:plasma membrane"/>
    <property type="evidence" value="ECO:0007669"/>
    <property type="project" value="UniProtKB-SubCell"/>
</dbReference>
<dbReference type="SMART" id="SM00388">
    <property type="entry name" value="HisKA"/>
    <property type="match status" value="1"/>
</dbReference>
<dbReference type="InterPro" id="IPR036890">
    <property type="entry name" value="HATPase_C_sf"/>
</dbReference>
<evidence type="ECO:0000256" key="12">
    <source>
        <dbReference type="SAM" id="Phobius"/>
    </source>
</evidence>
<evidence type="ECO:0000313" key="15">
    <source>
        <dbReference type="Proteomes" id="UP000002217"/>
    </source>
</evidence>
<name>C8VW73_DESAS</name>
<evidence type="ECO:0000256" key="7">
    <source>
        <dbReference type="ARBA" id="ARBA00022741"/>
    </source>
</evidence>
<evidence type="ECO:0000256" key="3">
    <source>
        <dbReference type="ARBA" id="ARBA00012438"/>
    </source>
</evidence>
<keyword evidence="4" id="KW-1003">Cell membrane</keyword>
<keyword evidence="12" id="KW-1133">Transmembrane helix</keyword>
<dbReference type="PROSITE" id="PS50109">
    <property type="entry name" value="HIS_KIN"/>
    <property type="match status" value="1"/>
</dbReference>
<evidence type="ECO:0000313" key="14">
    <source>
        <dbReference type="EMBL" id="ACV62425.1"/>
    </source>
</evidence>
<feature type="transmembrane region" description="Helical" evidence="12">
    <location>
        <begin position="21"/>
        <end position="40"/>
    </location>
</feature>
<reference evidence="14 15" key="1">
    <citation type="journal article" date="2009" name="Stand. Genomic Sci.">
        <title>Complete genome sequence of Desulfotomaculum acetoxidans type strain (5575).</title>
        <authorList>
            <person name="Spring S."/>
            <person name="Lapidus A."/>
            <person name="Schroder M."/>
            <person name="Gleim D."/>
            <person name="Sims D."/>
            <person name="Meincke L."/>
            <person name="Glavina Del Rio T."/>
            <person name="Tice H."/>
            <person name="Copeland A."/>
            <person name="Cheng J.F."/>
            <person name="Lucas S."/>
            <person name="Chen F."/>
            <person name="Nolan M."/>
            <person name="Bruce D."/>
            <person name="Goodwin L."/>
            <person name="Pitluck S."/>
            <person name="Ivanova N."/>
            <person name="Mavromatis K."/>
            <person name="Mikhailova N."/>
            <person name="Pati A."/>
            <person name="Chen A."/>
            <person name="Palaniappan K."/>
            <person name="Land M."/>
            <person name="Hauser L."/>
            <person name="Chang Y.J."/>
            <person name="Jeffries C.D."/>
            <person name="Chain P."/>
            <person name="Saunders E."/>
            <person name="Brettin T."/>
            <person name="Detter J.C."/>
            <person name="Goker M."/>
            <person name="Bristow J."/>
            <person name="Eisen J.A."/>
            <person name="Markowitz V."/>
            <person name="Hugenholtz P."/>
            <person name="Kyrpides N.C."/>
            <person name="Klenk H.P."/>
            <person name="Han C."/>
        </authorList>
    </citation>
    <scope>NUCLEOTIDE SEQUENCE [LARGE SCALE GENOMIC DNA]</scope>
    <source>
        <strain evidence="15">ATCC 49208 / DSM 771 / VKM B-1644</strain>
    </source>
</reference>
<feature type="domain" description="Histidine kinase" evidence="13">
    <location>
        <begin position="304"/>
        <end position="525"/>
    </location>
</feature>
<dbReference type="Pfam" id="PF00512">
    <property type="entry name" value="HisKA"/>
    <property type="match status" value="1"/>
</dbReference>
<dbReference type="InterPro" id="IPR050736">
    <property type="entry name" value="Sensor_HK_Regulatory"/>
</dbReference>
<gene>
    <name evidence="14" type="ordered locus">Dtox_1564</name>
</gene>
<sequence>MQKGMLLKKRLLAGKDFIPQIVAWLLFFLLLNFLAGKYYMVISGDVYPSIHLVMEFVIVIVAICASLMSWYDYKYKHELRMLILSLTFCVVALVEFAHAVSYAGMPDFITPSSPNKASTYWIIARLLLSTGLLVAVFSKNKVKIIRKSDLILALFALLSLGLIVAVALYLPHLPAMYDTSTANQTSVKIALEYAVMIMLGLAAVRLLLKKELNRQDFHLFLALIIGIMSDATFTLYDSVYDTYNLLGHIYLVASFVFIFKALTEEAVGMLYEAISTLKSQREMLAETNRQLQETDRIKDEFLANTSHELRSPLTAVIAFTELLMDESSGELNDLQRDYVHEINDSGRELLGMINGFLDLSKIAAGKTFLYREHFKIDELIEDIFLRMRHLFNNKGITLEVARNKNQLPVWADRGKTGQVLTNLLSNALKFTTTGGKVVVESNSGDSGRDVIITVRDTGIGIDIRDQEKIFQPFYQVDGTSTRNYGGMGIGLNLAKKLVELHGGTIRVSSQQNAGSIFTFTLPTEETGDLRD</sequence>